<geneLocation type="plasmid" evidence="2">
    <name>VIBNI_pA</name>
</geneLocation>
<accession>A0A9P1JLH4</accession>
<evidence type="ECO:0000256" key="1">
    <source>
        <dbReference type="SAM" id="Phobius"/>
    </source>
</evidence>
<feature type="transmembrane region" description="Helical" evidence="1">
    <location>
        <begin position="27"/>
        <end position="48"/>
    </location>
</feature>
<dbReference type="EMBL" id="FP893246">
    <property type="protein sequence ID" value="CBJ93219.1"/>
    <property type="molecule type" value="Genomic_DNA"/>
</dbReference>
<gene>
    <name evidence="2" type="ORF">VIBNI_0201</name>
</gene>
<organism evidence="2">
    <name type="scientific">Vibrio nigripulchritudo</name>
    <dbReference type="NCBI Taxonomy" id="28173"/>
    <lineage>
        <taxon>Bacteria</taxon>
        <taxon>Pseudomonadati</taxon>
        <taxon>Pseudomonadota</taxon>
        <taxon>Gammaproteobacteria</taxon>
        <taxon>Vibrionales</taxon>
        <taxon>Vibrionaceae</taxon>
        <taxon>Vibrio</taxon>
    </lineage>
</organism>
<proteinExistence type="predicted"/>
<keyword evidence="2" id="KW-0614">Plasmid</keyword>
<sequence>MIAFLYVTGLSSAALYSSIIGDTVEKSIGFASSMTTYVVVAILFARFSGIDIICKKKREGVALAFLSLTAIEYLYPVFEYSEQSFGSTHYSMLLVELFANAIISKILIEA</sequence>
<protein>
    <submittedName>
        <fullName evidence="2">Uncharacterized protein</fullName>
    </submittedName>
</protein>
<evidence type="ECO:0000313" key="2">
    <source>
        <dbReference type="EMBL" id="CBJ93219.1"/>
    </source>
</evidence>
<name>A0A9P1JLH4_9VIBR</name>
<keyword evidence="1" id="KW-1133">Transmembrane helix</keyword>
<keyword evidence="1" id="KW-0812">Transmembrane</keyword>
<keyword evidence="1" id="KW-0472">Membrane</keyword>
<dbReference type="AlphaFoldDB" id="A0A9P1JLH4"/>
<reference evidence="2" key="1">
    <citation type="submission" date="2010-02" db="EMBL/GenBank/DDBJ databases">
        <authorList>
            <person name="Genoscope - CEA"/>
        </authorList>
    </citation>
    <scope>NUCLEOTIDE SEQUENCE</scope>
    <source>
        <plasmid evidence="2">VIBNI_pA</plasmid>
    </source>
</reference>